<protein>
    <submittedName>
        <fullName evidence="1">Uncharacterized protein</fullName>
    </submittedName>
</protein>
<dbReference type="RefSeq" id="WP_259863857.1">
    <property type="nucleotide sequence ID" value="NZ_BAAAST010000171.1"/>
</dbReference>
<organism evidence="1 2">
    <name type="scientific">Dactylosporangium fulvum</name>
    <dbReference type="NCBI Taxonomy" id="53359"/>
    <lineage>
        <taxon>Bacteria</taxon>
        <taxon>Bacillati</taxon>
        <taxon>Actinomycetota</taxon>
        <taxon>Actinomycetes</taxon>
        <taxon>Micromonosporales</taxon>
        <taxon>Micromonosporaceae</taxon>
        <taxon>Dactylosporangium</taxon>
    </lineage>
</organism>
<reference evidence="1" key="1">
    <citation type="submission" date="2021-04" db="EMBL/GenBank/DDBJ databases">
        <authorList>
            <person name="Hartkoorn R.C."/>
            <person name="Beaudoing E."/>
            <person name="Hot D."/>
        </authorList>
    </citation>
    <scope>NUCLEOTIDE SEQUENCE</scope>
    <source>
        <strain evidence="1">NRRL B-16292</strain>
    </source>
</reference>
<keyword evidence="2" id="KW-1185">Reference proteome</keyword>
<dbReference type="Proteomes" id="UP001059617">
    <property type="component" value="Chromosome"/>
</dbReference>
<evidence type="ECO:0000313" key="2">
    <source>
        <dbReference type="Proteomes" id="UP001059617"/>
    </source>
</evidence>
<proteinExistence type="predicted"/>
<accession>A0ABY5WAF5</accession>
<reference evidence="1" key="2">
    <citation type="submission" date="2022-09" db="EMBL/GenBank/DDBJ databases">
        <title>Biosynthetic gene clusters of Dactylosporangioum fulvum.</title>
        <authorList>
            <person name="Caradec T."/>
        </authorList>
    </citation>
    <scope>NUCLEOTIDE SEQUENCE</scope>
    <source>
        <strain evidence="1">NRRL B-16292</strain>
    </source>
</reference>
<gene>
    <name evidence="1" type="ORF">Dfulv_16125</name>
</gene>
<name>A0ABY5WAF5_9ACTN</name>
<sequence length="127" mass="13112">MPGLLYGASEVGTTGQDGLVRTWNLVIRGPVEDDVVVALDWPSCPFPLAALPLAALPVPPLPVPPMLPFPPMPASFESDGAGAAAGTDAPVFALVEVCVQPANAIVAAQAAAIRTACGTEWLVMRRR</sequence>
<dbReference type="EMBL" id="CP073720">
    <property type="protein sequence ID" value="UWP85678.1"/>
    <property type="molecule type" value="Genomic_DNA"/>
</dbReference>
<evidence type="ECO:0000313" key="1">
    <source>
        <dbReference type="EMBL" id="UWP85678.1"/>
    </source>
</evidence>